<dbReference type="PANTHER" id="PTHR30118:SF15">
    <property type="entry name" value="TRANSCRIPTIONAL REGULATORY PROTEIN"/>
    <property type="match status" value="1"/>
</dbReference>
<dbReference type="InterPro" id="IPR005119">
    <property type="entry name" value="LysR_subst-bd"/>
</dbReference>
<protein>
    <submittedName>
        <fullName evidence="7">LysR family transcriptional regulator</fullName>
    </submittedName>
</protein>
<evidence type="ECO:0000256" key="1">
    <source>
        <dbReference type="ARBA" id="ARBA00009437"/>
    </source>
</evidence>
<dbReference type="SUPFAM" id="SSF53850">
    <property type="entry name" value="Periplasmic binding protein-like II"/>
    <property type="match status" value="1"/>
</dbReference>
<sequence length="305" mass="33212">MSDIDRTSLRQLDLTVLLVFLAMMRHRKVVSVAAEMGLTQSAISHSLKRLRQAFSDPLFLRQPHGMEPTSVALALEPVIRSAVETLDAALRTPAPFEPATAEGTVRLAANDNEIATLLPALLSDLHLAAPGLRVSVQALDRRAAAAALASGEIDLALGFFPSLPATLERYELFEQGYRVVARAGHPQLAERLDLETYLKCRHVIVSPRGDLTGIVDAALEERRRKRVVSAALPFFMPALETVATTDLIATLPERLVIRHGERFGLSVFAPPLALRAIAISAIVHKRNAASPLHTWLIGRLNALFG</sequence>
<dbReference type="Proteomes" id="UP000293719">
    <property type="component" value="Chromosome"/>
</dbReference>
<name>A0A4P6UZQ0_9HYPH</name>
<dbReference type="Pfam" id="PF03466">
    <property type="entry name" value="LysR_substrate"/>
    <property type="match status" value="1"/>
</dbReference>
<evidence type="ECO:0000256" key="5">
    <source>
        <dbReference type="ARBA" id="ARBA00023163"/>
    </source>
</evidence>
<evidence type="ECO:0000256" key="4">
    <source>
        <dbReference type="ARBA" id="ARBA00023125"/>
    </source>
</evidence>
<dbReference type="Pfam" id="PF00126">
    <property type="entry name" value="HTH_1"/>
    <property type="match status" value="1"/>
</dbReference>
<dbReference type="InterPro" id="IPR050389">
    <property type="entry name" value="LysR-type_TF"/>
</dbReference>
<dbReference type="InterPro" id="IPR037402">
    <property type="entry name" value="YidZ_PBP2"/>
</dbReference>
<keyword evidence="3" id="KW-0805">Transcription regulation</keyword>
<keyword evidence="5" id="KW-0804">Transcription</keyword>
<dbReference type="InterPro" id="IPR036390">
    <property type="entry name" value="WH_DNA-bd_sf"/>
</dbReference>
<dbReference type="Gene3D" id="3.40.190.10">
    <property type="entry name" value="Periplasmic binding protein-like II"/>
    <property type="match status" value="2"/>
</dbReference>
<dbReference type="KEGG" id="rpod:E0E05_06515"/>
<feature type="domain" description="HTH lysR-type" evidence="6">
    <location>
        <begin position="12"/>
        <end position="69"/>
    </location>
</feature>
<dbReference type="EMBL" id="CP036532">
    <property type="protein sequence ID" value="QBK30285.1"/>
    <property type="molecule type" value="Genomic_DNA"/>
</dbReference>
<dbReference type="Gene3D" id="1.10.10.10">
    <property type="entry name" value="Winged helix-like DNA-binding domain superfamily/Winged helix DNA-binding domain"/>
    <property type="match status" value="1"/>
</dbReference>
<dbReference type="InterPro" id="IPR000847">
    <property type="entry name" value="LysR_HTH_N"/>
</dbReference>
<dbReference type="GeneID" id="90766943"/>
<dbReference type="RefSeq" id="WP_131615986.1">
    <property type="nucleotide sequence ID" value="NZ_CP036532.1"/>
</dbReference>
<dbReference type="AlphaFoldDB" id="A0A4P6UZQ0"/>
<reference evidence="7 8" key="1">
    <citation type="journal article" date="2017" name="Int. J. Syst. Evol. Microbiol.">
        <title>Roseitalea porphyridii gen. nov., sp. nov., isolated from a red alga, and reclassification of Hoeflea suaedae Chung et al. 2013 as Pseudohoeflea suaedae gen. nov., comb. nov.</title>
        <authorList>
            <person name="Hyeon J.W."/>
            <person name="Jeong S.E."/>
            <person name="Baek K."/>
            <person name="Jeon C.O."/>
        </authorList>
    </citation>
    <scope>NUCLEOTIDE SEQUENCE [LARGE SCALE GENOMIC DNA]</scope>
    <source>
        <strain evidence="7 8">MA7-20</strain>
    </source>
</reference>
<dbReference type="CDD" id="cd08417">
    <property type="entry name" value="PBP2_Nitroaromatics_like"/>
    <property type="match status" value="1"/>
</dbReference>
<evidence type="ECO:0000313" key="8">
    <source>
        <dbReference type="Proteomes" id="UP000293719"/>
    </source>
</evidence>
<dbReference type="PANTHER" id="PTHR30118">
    <property type="entry name" value="HTH-TYPE TRANSCRIPTIONAL REGULATOR LEUO-RELATED"/>
    <property type="match status" value="1"/>
</dbReference>
<accession>A0A4P6UZQ0</accession>
<evidence type="ECO:0000256" key="2">
    <source>
        <dbReference type="ARBA" id="ARBA00022458"/>
    </source>
</evidence>
<evidence type="ECO:0000313" key="7">
    <source>
        <dbReference type="EMBL" id="QBK30285.1"/>
    </source>
</evidence>
<gene>
    <name evidence="7" type="ORF">E0E05_06515</name>
</gene>
<proteinExistence type="inferred from homology"/>
<dbReference type="GO" id="GO:0003700">
    <property type="term" value="F:DNA-binding transcription factor activity"/>
    <property type="evidence" value="ECO:0007669"/>
    <property type="project" value="InterPro"/>
</dbReference>
<comment type="similarity">
    <text evidence="1">Belongs to the LysR transcriptional regulatory family.</text>
</comment>
<dbReference type="SUPFAM" id="SSF46785">
    <property type="entry name" value="Winged helix' DNA-binding domain"/>
    <property type="match status" value="1"/>
</dbReference>
<organism evidence="7 8">
    <name type="scientific">Roseitalea porphyridii</name>
    <dbReference type="NCBI Taxonomy" id="1852022"/>
    <lineage>
        <taxon>Bacteria</taxon>
        <taxon>Pseudomonadati</taxon>
        <taxon>Pseudomonadota</taxon>
        <taxon>Alphaproteobacteria</taxon>
        <taxon>Hyphomicrobiales</taxon>
        <taxon>Ahrensiaceae</taxon>
        <taxon>Roseitalea</taxon>
    </lineage>
</organism>
<evidence type="ECO:0000259" key="6">
    <source>
        <dbReference type="PROSITE" id="PS50931"/>
    </source>
</evidence>
<dbReference type="OrthoDB" id="528082at2"/>
<keyword evidence="8" id="KW-1185">Reference proteome</keyword>
<dbReference type="InterPro" id="IPR036388">
    <property type="entry name" value="WH-like_DNA-bd_sf"/>
</dbReference>
<keyword evidence="2" id="KW-0536">Nodulation</keyword>
<dbReference type="GO" id="GO:0003677">
    <property type="term" value="F:DNA binding"/>
    <property type="evidence" value="ECO:0007669"/>
    <property type="project" value="UniProtKB-KW"/>
</dbReference>
<evidence type="ECO:0000256" key="3">
    <source>
        <dbReference type="ARBA" id="ARBA00023015"/>
    </source>
</evidence>
<keyword evidence="4" id="KW-0238">DNA-binding</keyword>
<dbReference type="PROSITE" id="PS50931">
    <property type="entry name" value="HTH_LYSR"/>
    <property type="match status" value="1"/>
</dbReference>